<protein>
    <recommendedName>
        <fullName evidence="1">DUF6292 domain-containing protein</fullName>
    </recommendedName>
</protein>
<gene>
    <name evidence="2" type="ORF">EKG83_10450</name>
</gene>
<organism evidence="2 3">
    <name type="scientific">Saccharothrix syringae</name>
    <name type="common">Nocardiopsis syringae</name>
    <dbReference type="NCBI Taxonomy" id="103733"/>
    <lineage>
        <taxon>Bacteria</taxon>
        <taxon>Bacillati</taxon>
        <taxon>Actinomycetota</taxon>
        <taxon>Actinomycetes</taxon>
        <taxon>Pseudonocardiales</taxon>
        <taxon>Pseudonocardiaceae</taxon>
        <taxon>Saccharothrix</taxon>
    </lineage>
</organism>
<name>A0A5Q0GUR2_SACSY</name>
<accession>A0A5Q0GUR2</accession>
<dbReference type="InterPro" id="IPR046259">
    <property type="entry name" value="DUF6292"/>
</dbReference>
<dbReference type="RefSeq" id="WP_051766824.1">
    <property type="nucleotide sequence ID" value="NZ_CP034550.1"/>
</dbReference>
<dbReference type="Pfam" id="PF19809">
    <property type="entry name" value="DUF6292"/>
    <property type="match status" value="1"/>
</dbReference>
<evidence type="ECO:0000313" key="3">
    <source>
        <dbReference type="Proteomes" id="UP000325787"/>
    </source>
</evidence>
<reference evidence="3" key="1">
    <citation type="journal article" date="2021" name="Curr. Microbiol.">
        <title>Complete genome of nocamycin-producing strain Saccharothrix syringae NRRL B-16468 reveals the biosynthetic potential for secondary metabolites.</title>
        <authorList>
            <person name="Mo X."/>
            <person name="Yang S."/>
        </authorList>
    </citation>
    <scope>NUCLEOTIDE SEQUENCE [LARGE SCALE GENOMIC DNA]</scope>
    <source>
        <strain evidence="3">ATCC 51364 / DSM 43886 / JCM 6844 / KCTC 9398 / NBRC 14523 / NRRL B-16468 / INA 2240</strain>
    </source>
</reference>
<dbReference type="Proteomes" id="UP000325787">
    <property type="component" value="Chromosome"/>
</dbReference>
<dbReference type="AlphaFoldDB" id="A0A5Q0GUR2"/>
<keyword evidence="3" id="KW-1185">Reference proteome</keyword>
<dbReference type="KEGG" id="ssyi:EKG83_10450"/>
<dbReference type="OrthoDB" id="4190452at2"/>
<proteinExistence type="predicted"/>
<evidence type="ECO:0000313" key="2">
    <source>
        <dbReference type="EMBL" id="QFZ17846.1"/>
    </source>
</evidence>
<evidence type="ECO:0000259" key="1">
    <source>
        <dbReference type="Pfam" id="PF19809"/>
    </source>
</evidence>
<dbReference type="EMBL" id="CP034550">
    <property type="protein sequence ID" value="QFZ17846.1"/>
    <property type="molecule type" value="Genomic_DNA"/>
</dbReference>
<feature type="domain" description="DUF6292" evidence="1">
    <location>
        <begin position="19"/>
        <end position="104"/>
    </location>
</feature>
<sequence>MTHVDVDVDEVLLQGVRGYARSVTDALGLRGECSYVQVERPVTAYLAVDGRLPGFPDRDTALLWDEDRGWSAAVETHSGEDLLVVAHLEGDVLPPPAVVAEWARSLFRGDRRVPPARPAGAGELAHRLGAYVGGMSVPEPRRA</sequence>